<proteinExistence type="inferred from homology"/>
<evidence type="ECO:0000256" key="3">
    <source>
        <dbReference type="ARBA" id="ARBA00022703"/>
    </source>
</evidence>
<evidence type="ECO:0000256" key="4">
    <source>
        <dbReference type="ARBA" id="ARBA00022990"/>
    </source>
</evidence>
<dbReference type="PANTHER" id="PTHR10840:SF0">
    <property type="entry name" value="PROGRAMMED CELL DEATH PROTEIN 5"/>
    <property type="match status" value="1"/>
</dbReference>
<dbReference type="GO" id="GO:0006915">
    <property type="term" value="P:apoptotic process"/>
    <property type="evidence" value="ECO:0007669"/>
    <property type="project" value="UniProtKB-KW"/>
</dbReference>
<comment type="similarity">
    <text evidence="1">Belongs to the PDCD5 family.</text>
</comment>
<dbReference type="GO" id="GO:0005829">
    <property type="term" value="C:cytosol"/>
    <property type="evidence" value="ECO:0007669"/>
    <property type="project" value="TreeGrafter"/>
</dbReference>
<evidence type="ECO:0000256" key="6">
    <source>
        <dbReference type="ARBA" id="ARBA00071574"/>
    </source>
</evidence>
<keyword evidence="4" id="KW-0007">Acetylation</keyword>
<evidence type="ECO:0000256" key="5">
    <source>
        <dbReference type="ARBA" id="ARBA00056824"/>
    </source>
</evidence>
<evidence type="ECO:0000313" key="8">
    <source>
        <dbReference type="Proteomes" id="UP000887566"/>
    </source>
</evidence>
<evidence type="ECO:0000256" key="7">
    <source>
        <dbReference type="SAM" id="MobiDB-lite"/>
    </source>
</evidence>
<dbReference type="WBParaSite" id="PSAMB.scaffold4355size14917.g24085.t1">
    <property type="protein sequence ID" value="PSAMB.scaffold4355size14917.g24085.t1"/>
    <property type="gene ID" value="PSAMB.scaffold4355size14917.g24085"/>
</dbReference>
<feature type="compositionally biased region" description="Low complexity" evidence="7">
    <location>
        <begin position="17"/>
        <end position="34"/>
    </location>
</feature>
<dbReference type="Proteomes" id="UP000887566">
    <property type="component" value="Unplaced"/>
</dbReference>
<organism evidence="8 10">
    <name type="scientific">Plectus sambesii</name>
    <dbReference type="NCBI Taxonomy" id="2011161"/>
    <lineage>
        <taxon>Eukaryota</taxon>
        <taxon>Metazoa</taxon>
        <taxon>Ecdysozoa</taxon>
        <taxon>Nematoda</taxon>
        <taxon>Chromadorea</taxon>
        <taxon>Plectida</taxon>
        <taxon>Plectina</taxon>
        <taxon>Plectoidea</taxon>
        <taxon>Plectidae</taxon>
        <taxon>Plectus</taxon>
    </lineage>
</organism>
<comment type="function">
    <text evidence="5">May function in the process of apoptosis.</text>
</comment>
<dbReference type="GO" id="GO:0003677">
    <property type="term" value="F:DNA binding"/>
    <property type="evidence" value="ECO:0007669"/>
    <property type="project" value="InterPro"/>
</dbReference>
<dbReference type="InterPro" id="IPR036883">
    <property type="entry name" value="PDCD5-like_sf"/>
</dbReference>
<evidence type="ECO:0000256" key="2">
    <source>
        <dbReference type="ARBA" id="ARBA00022553"/>
    </source>
</evidence>
<keyword evidence="3" id="KW-0053">Apoptosis</keyword>
<reference evidence="9 10" key="1">
    <citation type="submission" date="2022-11" db="UniProtKB">
        <authorList>
            <consortium name="WormBaseParasite"/>
        </authorList>
    </citation>
    <scope>IDENTIFICATION</scope>
</reference>
<accession>A0A914WK03</accession>
<keyword evidence="2" id="KW-0597">Phosphoprotein</keyword>
<dbReference type="Pfam" id="PF01984">
    <property type="entry name" value="dsDNA_bind"/>
    <property type="match status" value="1"/>
</dbReference>
<feature type="region of interest" description="Disordered" evidence="7">
    <location>
        <begin position="1"/>
        <end position="46"/>
    </location>
</feature>
<evidence type="ECO:0000313" key="9">
    <source>
        <dbReference type="WBParaSite" id="PSAMB.scaffold1486size30863.g13398.t1"/>
    </source>
</evidence>
<dbReference type="SUPFAM" id="SSF46950">
    <property type="entry name" value="Double-stranded DNA-binding domain"/>
    <property type="match status" value="1"/>
</dbReference>
<dbReference type="Gene3D" id="1.10.8.140">
    <property type="entry name" value="PDCD5-like"/>
    <property type="match status" value="1"/>
</dbReference>
<dbReference type="InterPro" id="IPR002836">
    <property type="entry name" value="PDCD5-like"/>
</dbReference>
<name>A0A914WK03_9BILA</name>
<dbReference type="PANTHER" id="PTHR10840">
    <property type="entry name" value="PROGRAMMED CELL DEATH PROTEIN 5"/>
    <property type="match status" value="1"/>
</dbReference>
<evidence type="ECO:0000256" key="1">
    <source>
        <dbReference type="ARBA" id="ARBA00010490"/>
    </source>
</evidence>
<dbReference type="GO" id="GO:0005634">
    <property type="term" value="C:nucleus"/>
    <property type="evidence" value="ECO:0007669"/>
    <property type="project" value="TreeGrafter"/>
</dbReference>
<dbReference type="AlphaFoldDB" id="A0A914WK03"/>
<keyword evidence="8" id="KW-1185">Reference proteome</keyword>
<dbReference type="PIRSF" id="PIRSF015730">
    <property type="entry name" value="TFAR19"/>
    <property type="match status" value="1"/>
</dbReference>
<dbReference type="WBParaSite" id="PSAMB.scaffold1486size30863.g13398.t1">
    <property type="protein sequence ID" value="PSAMB.scaffold1486size30863.g13398.t1"/>
    <property type="gene ID" value="PSAMB.scaffold1486size30863.g13398"/>
</dbReference>
<sequence>MGDNELDAIRAKRMAEMQQQQQQQGSAGMDQQQSRQEAAERDETMKNSILSQVLDQNARARLSNIAVAKPDKARSLENMIIQMARYGQIQGKMGDEQLKSLLDQVSEKMQKTTTVKFDRRRVDLDSDSD</sequence>
<evidence type="ECO:0000313" key="10">
    <source>
        <dbReference type="WBParaSite" id="PSAMB.scaffold4355size14917.g24085.t1"/>
    </source>
</evidence>
<dbReference type="FunFam" id="1.10.8.140:FF:000001">
    <property type="entry name" value="Programmed cell death protein 5"/>
    <property type="match status" value="1"/>
</dbReference>
<protein>
    <recommendedName>
        <fullName evidence="6">Programmed cell death protein 5</fullName>
    </recommendedName>
</protein>